<accession>A0A8J6CND1</accession>
<dbReference type="InterPro" id="IPR033120">
    <property type="entry name" value="HOTDOG_ACOT"/>
</dbReference>
<dbReference type="GO" id="GO:0047617">
    <property type="term" value="F:fatty acyl-CoA hydrolase activity"/>
    <property type="evidence" value="ECO:0007669"/>
    <property type="project" value="TreeGrafter"/>
</dbReference>
<keyword evidence="2" id="KW-0677">Repeat</keyword>
<evidence type="ECO:0000256" key="2">
    <source>
        <dbReference type="ARBA" id="ARBA00022737"/>
    </source>
</evidence>
<keyword evidence="4" id="KW-0809">Transit peptide</keyword>
<comment type="similarity">
    <text evidence="1">Belongs to the acyl coenzyme A hydrolase family.</text>
</comment>
<evidence type="ECO:0000256" key="3">
    <source>
        <dbReference type="ARBA" id="ARBA00022801"/>
    </source>
</evidence>
<proteinExistence type="inferred from homology"/>
<keyword evidence="7" id="KW-1185">Reference proteome</keyword>
<dbReference type="FunFam" id="3.10.129.10:FF:000023">
    <property type="entry name" value="Acyl-coenzyme A thioesterase 9, mitochondrial"/>
    <property type="match status" value="1"/>
</dbReference>
<dbReference type="SUPFAM" id="SSF54637">
    <property type="entry name" value="Thioesterase/thiol ester dehydrase-isomerase"/>
    <property type="match status" value="2"/>
</dbReference>
<name>A0A8J6CND1_9ROSI</name>
<dbReference type="InterPro" id="IPR029069">
    <property type="entry name" value="HotDog_dom_sf"/>
</dbReference>
<dbReference type="AlphaFoldDB" id="A0A8J6CND1"/>
<dbReference type="FunFam" id="3.10.129.10:FF:000031">
    <property type="entry name" value="Acyl-coenzyme A thioesterase 9, mitochondrial"/>
    <property type="match status" value="1"/>
</dbReference>
<dbReference type="GO" id="GO:0006637">
    <property type="term" value="P:acyl-CoA metabolic process"/>
    <property type="evidence" value="ECO:0007669"/>
    <property type="project" value="TreeGrafter"/>
</dbReference>
<keyword evidence="3" id="KW-0378">Hydrolase</keyword>
<organism evidence="6 7">
    <name type="scientific">Gossypium anomalum</name>
    <dbReference type="NCBI Taxonomy" id="47600"/>
    <lineage>
        <taxon>Eukaryota</taxon>
        <taxon>Viridiplantae</taxon>
        <taxon>Streptophyta</taxon>
        <taxon>Embryophyta</taxon>
        <taxon>Tracheophyta</taxon>
        <taxon>Spermatophyta</taxon>
        <taxon>Magnoliopsida</taxon>
        <taxon>eudicotyledons</taxon>
        <taxon>Gunneridae</taxon>
        <taxon>Pentapetalae</taxon>
        <taxon>rosids</taxon>
        <taxon>malvids</taxon>
        <taxon>Malvales</taxon>
        <taxon>Malvaceae</taxon>
        <taxon>Malvoideae</taxon>
        <taxon>Gossypium</taxon>
    </lineage>
</organism>
<dbReference type="PROSITE" id="PS51770">
    <property type="entry name" value="HOTDOG_ACOT"/>
    <property type="match status" value="2"/>
</dbReference>
<evidence type="ECO:0000313" key="6">
    <source>
        <dbReference type="EMBL" id="KAG8481357.1"/>
    </source>
</evidence>
<gene>
    <name evidence="6" type="ORF">CXB51_026275</name>
</gene>
<evidence type="ECO:0000313" key="7">
    <source>
        <dbReference type="Proteomes" id="UP000701853"/>
    </source>
</evidence>
<dbReference type="CDD" id="cd03442">
    <property type="entry name" value="BFIT_BACH"/>
    <property type="match status" value="2"/>
</dbReference>
<reference evidence="6 7" key="1">
    <citation type="journal article" date="2021" name="bioRxiv">
        <title>The Gossypium anomalum genome as a resource for cotton improvement and evolutionary analysis of hybrid incompatibility.</title>
        <authorList>
            <person name="Grover C.E."/>
            <person name="Yuan D."/>
            <person name="Arick M.A."/>
            <person name="Miller E.R."/>
            <person name="Hu G."/>
            <person name="Peterson D.G."/>
            <person name="Wendel J.F."/>
            <person name="Udall J.A."/>
        </authorList>
    </citation>
    <scope>NUCLEOTIDE SEQUENCE [LARGE SCALE GENOMIC DNA]</scope>
    <source>
        <strain evidence="6">JFW-Udall</strain>
        <tissue evidence="6">Leaf</tissue>
    </source>
</reference>
<dbReference type="Proteomes" id="UP000701853">
    <property type="component" value="Chromosome 10"/>
</dbReference>
<evidence type="ECO:0000259" key="5">
    <source>
        <dbReference type="PROSITE" id="PS51770"/>
    </source>
</evidence>
<evidence type="ECO:0000256" key="4">
    <source>
        <dbReference type="ARBA" id="ARBA00022946"/>
    </source>
</evidence>
<feature type="domain" description="HotDog ACOT-type" evidence="5">
    <location>
        <begin position="183"/>
        <end position="305"/>
    </location>
</feature>
<feature type="domain" description="HotDog ACOT-type" evidence="5">
    <location>
        <begin position="380"/>
        <end position="494"/>
    </location>
</feature>
<evidence type="ECO:0000256" key="1">
    <source>
        <dbReference type="ARBA" id="ARBA00010458"/>
    </source>
</evidence>
<dbReference type="EMBL" id="JAHUZN010000010">
    <property type="protein sequence ID" value="KAG8481357.1"/>
    <property type="molecule type" value="Genomic_DNA"/>
</dbReference>
<dbReference type="PANTHER" id="PTHR12655">
    <property type="entry name" value="ACYL-COA THIOESTERASE"/>
    <property type="match status" value="1"/>
</dbReference>
<comment type="caution">
    <text evidence="6">The sequence shown here is derived from an EMBL/GenBank/DDBJ whole genome shotgun (WGS) entry which is preliminary data.</text>
</comment>
<protein>
    <recommendedName>
        <fullName evidence="5">HotDog ACOT-type domain-containing protein</fullName>
    </recommendedName>
</protein>
<sequence>MIPLKRSLSHPSFIFNKYNSKSLRSLIKNTRSTNETFSSPIPIFYFKFSDSTMPIFAANSSSFSRVNTHFPDSVNQPTLTSKAQTFPQIKTFCVKRTNPNAELSASNDIPIVSTVSGPIQTSQPIDAGSSMRKPISLWPGMYHSPVTNALWEARSSMFEQSFAEKDSQTELVAKTPSMSRTSIAYKFSSDYILREQYKNPWDEMRMGKLLEDLDALAGTISYKHCRNDDGATRPILLVTASVDKMVLKKPIRVDFDLKISGAVTWVGRSSMEIQMEVTQSTPDSPDPSDSVALVANFTFVARDSKTGKSAPLNQILPETEHEKLLWKEAEERNKMRKQKRVAEKKDVDNRDEDRLNALLAEGRVFCDMPALADRDSILIRDTRHENSLMCQPQQRNIHGRIFGGFLMRKASELAFSNAYAFAGAAPCFMEVDHVDFFKPVDVGNFLRFKSCVLYTELENPMKPLINVEVVAHVTRPELRCSEVSTRNYIRTKELRIQQILLHIYCPPEAMKEGLKIRNVVPATEEEARRVLERMDAERSQ</sequence>
<dbReference type="PANTHER" id="PTHR12655:SF3">
    <property type="entry name" value="ACYL-COENZYME A THIOESTERASE 9, MITOCHONDRIAL-LIKE ISOFORM X1"/>
    <property type="match status" value="1"/>
</dbReference>
<dbReference type="Gene3D" id="3.10.129.10">
    <property type="entry name" value="Hotdog Thioesterase"/>
    <property type="match status" value="2"/>
</dbReference>
<dbReference type="OrthoDB" id="331699at2759"/>